<dbReference type="Pfam" id="PF13379">
    <property type="entry name" value="NMT1_2"/>
    <property type="match status" value="1"/>
</dbReference>
<dbReference type="EMBL" id="JBHSRF010000019">
    <property type="protein sequence ID" value="MFC6082705.1"/>
    <property type="molecule type" value="Genomic_DNA"/>
</dbReference>
<dbReference type="Gene3D" id="3.40.190.10">
    <property type="entry name" value="Periplasmic binding protein-like II"/>
    <property type="match status" value="1"/>
</dbReference>
<comment type="caution">
    <text evidence="3">The sequence shown here is derived from an EMBL/GenBank/DDBJ whole genome shotgun (WGS) entry which is preliminary data.</text>
</comment>
<reference evidence="4" key="1">
    <citation type="journal article" date="2019" name="Int. J. Syst. Evol. Microbiol.">
        <title>The Global Catalogue of Microorganisms (GCM) 10K type strain sequencing project: providing services to taxonomists for standard genome sequencing and annotation.</title>
        <authorList>
            <consortium name="The Broad Institute Genomics Platform"/>
            <consortium name="The Broad Institute Genome Sequencing Center for Infectious Disease"/>
            <person name="Wu L."/>
            <person name="Ma J."/>
        </authorList>
    </citation>
    <scope>NUCLEOTIDE SEQUENCE [LARGE SCALE GENOMIC DNA]</scope>
    <source>
        <strain evidence="4">JCM 30346</strain>
    </source>
</reference>
<dbReference type="InterPro" id="IPR036291">
    <property type="entry name" value="NAD(P)-bd_dom_sf"/>
</dbReference>
<evidence type="ECO:0000313" key="4">
    <source>
        <dbReference type="Proteomes" id="UP001596137"/>
    </source>
</evidence>
<dbReference type="Pfam" id="PF00106">
    <property type="entry name" value="adh_short"/>
    <property type="match status" value="1"/>
</dbReference>
<dbReference type="SUPFAM" id="SSF53850">
    <property type="entry name" value="Periplasmic binding protein-like II"/>
    <property type="match status" value="1"/>
</dbReference>
<sequence length="429" mass="46208">MTEATGRVALVTGAGSGIGAATARLLAARGMRVVVNYLRNVTTAGEVVAGIEAAGGQAISVRADVREAAAVESMIVRVQEAWGGVDVLVHNALTPYVIKSFQDMTWDELGGKLDDEMRASFAVTKAVLPAMTEQGWGRIVYLGTGLSRRPREGMIALGTAKAALAQFARYLAQELGPWGITVNVVEPGPVEDTRMADVLSDESRQRQRPLFWFLARPCVSSLADMAGRRLAMHAPHTAPGCFARIVLRRSGLDPDRDVHTVVRPPGDYGMDLRRLRDGGIDAALVGSTMAPEAIAAEHGWRVPAWIGDHFQVPTVGVAVDPGFIPPDDPAVQAVVRAHRRALRLIHDDPATTVRYMQTFLGRHTEDETRTHYETFIRSYFTTDGQADLAVGATAITAAAAELGVPATFTAAEFYRTTPGRSTNFRRPSG</sequence>
<dbReference type="PANTHER" id="PTHR43669">
    <property type="entry name" value="5-KETO-D-GLUCONATE 5-REDUCTASE"/>
    <property type="match status" value="1"/>
</dbReference>
<keyword evidence="2" id="KW-0560">Oxidoreductase</keyword>
<proteinExistence type="inferred from homology"/>
<evidence type="ECO:0000313" key="3">
    <source>
        <dbReference type="EMBL" id="MFC6082705.1"/>
    </source>
</evidence>
<name>A0ABW1NHF1_9ACTN</name>
<dbReference type="PANTHER" id="PTHR43669:SF3">
    <property type="entry name" value="ALCOHOL DEHYDROGENASE, PUTATIVE (AFU_ORTHOLOGUE AFUA_3G03445)-RELATED"/>
    <property type="match status" value="1"/>
</dbReference>
<dbReference type="SUPFAM" id="SSF51735">
    <property type="entry name" value="NAD(P)-binding Rossmann-fold domains"/>
    <property type="match status" value="1"/>
</dbReference>
<dbReference type="InterPro" id="IPR002347">
    <property type="entry name" value="SDR_fam"/>
</dbReference>
<evidence type="ECO:0000256" key="1">
    <source>
        <dbReference type="ARBA" id="ARBA00006484"/>
    </source>
</evidence>
<gene>
    <name evidence="3" type="ORF">ACFP1K_16165</name>
</gene>
<organism evidence="3 4">
    <name type="scientific">Sphaerisporangium aureirubrum</name>
    <dbReference type="NCBI Taxonomy" id="1544736"/>
    <lineage>
        <taxon>Bacteria</taxon>
        <taxon>Bacillati</taxon>
        <taxon>Actinomycetota</taxon>
        <taxon>Actinomycetes</taxon>
        <taxon>Streptosporangiales</taxon>
        <taxon>Streptosporangiaceae</taxon>
        <taxon>Sphaerisporangium</taxon>
    </lineage>
</organism>
<dbReference type="PRINTS" id="PR00081">
    <property type="entry name" value="GDHRDH"/>
</dbReference>
<dbReference type="Gene3D" id="3.40.50.720">
    <property type="entry name" value="NAD(P)-binding Rossmann-like Domain"/>
    <property type="match status" value="1"/>
</dbReference>
<accession>A0ABW1NHF1</accession>
<dbReference type="RefSeq" id="WP_380753343.1">
    <property type="nucleotide sequence ID" value="NZ_JBHSRF010000019.1"/>
</dbReference>
<protein>
    <submittedName>
        <fullName evidence="3">SDR family NAD(P)-dependent oxidoreductase</fullName>
    </submittedName>
</protein>
<comment type="similarity">
    <text evidence="1">Belongs to the short-chain dehydrogenases/reductases (SDR) family.</text>
</comment>
<dbReference type="Proteomes" id="UP001596137">
    <property type="component" value="Unassembled WGS sequence"/>
</dbReference>
<evidence type="ECO:0000256" key="2">
    <source>
        <dbReference type="ARBA" id="ARBA00023002"/>
    </source>
</evidence>
<keyword evidence="4" id="KW-1185">Reference proteome</keyword>